<dbReference type="Gene3D" id="3.40.50.10850">
    <property type="entry name" value="Ntrc-like two-domain protein"/>
    <property type="match status" value="1"/>
</dbReference>
<protein>
    <submittedName>
        <fullName evidence="1">Uncharacterized protein</fullName>
    </submittedName>
</protein>
<gene>
    <name evidence="1" type="ORF">NK118_07170</name>
</gene>
<dbReference type="Gene3D" id="3.40.50.300">
    <property type="entry name" value="P-loop containing nucleotide triphosphate hydrolases"/>
    <property type="match status" value="1"/>
</dbReference>
<dbReference type="EMBL" id="JAMZFV010000008">
    <property type="protein sequence ID" value="MCP1110028.1"/>
    <property type="molecule type" value="Genomic_DNA"/>
</dbReference>
<reference evidence="1 2" key="1">
    <citation type="journal article" date="2022" name="Genome Biol. Evol.">
        <title>Host diet, physiology and behaviors set the stage for Lachnospiraceae cladogenesis.</title>
        <authorList>
            <person name="Vera-Ponce De Leon A."/>
            <person name="Schneider M."/>
            <person name="Jahnes B.C."/>
            <person name="Sadowski V."/>
            <person name="Camuy-Velez L.A."/>
            <person name="Duan J."/>
            <person name="Sabree Z.L."/>
        </authorList>
    </citation>
    <scope>NUCLEOTIDE SEQUENCE [LARGE SCALE GENOMIC DNA]</scope>
    <source>
        <strain evidence="1 2">PAL227</strain>
    </source>
</reference>
<dbReference type="RefSeq" id="WP_262068908.1">
    <property type="nucleotide sequence ID" value="NZ_JAMXOC010000008.1"/>
</dbReference>
<evidence type="ECO:0000313" key="1">
    <source>
        <dbReference type="EMBL" id="MCP1110028.1"/>
    </source>
</evidence>
<proteinExistence type="predicted"/>
<sequence length="305" mass="34340">MYYKNIVICDTEVAYAKALGRFISERKELALQVFVCDHPREIENLEINGEIDYLLIASQFDEISRTQIKAKAKFVFTVTGTEVLAADEKGIFKYQSGEQILEIIFTEEHAAKGTRGLFFDSKSKTEATVIGVFSPVNPVEKSRYAQSLGKDLGRNANVLLISLQAYASMRQLGVESPATVADLLYFVEQEGQDMRTYLPMLISRLEGFDYLEPPLKEDLGRIPPEIWVAMVGEVIRGSLYEQIVLDIGEGLQGLTAILGLCEKVYLPYRPQQEYREIIDRCLAELSFLGDGSLAQKIELKELTDE</sequence>
<evidence type="ECO:0000313" key="2">
    <source>
        <dbReference type="Proteomes" id="UP001523565"/>
    </source>
</evidence>
<dbReference type="InterPro" id="IPR027417">
    <property type="entry name" value="P-loop_NTPase"/>
</dbReference>
<accession>A0ABT1EH65</accession>
<comment type="caution">
    <text evidence="1">The sequence shown here is derived from an EMBL/GenBank/DDBJ whole genome shotgun (WGS) entry which is preliminary data.</text>
</comment>
<dbReference type="Proteomes" id="UP001523565">
    <property type="component" value="Unassembled WGS sequence"/>
</dbReference>
<keyword evidence="2" id="KW-1185">Reference proteome</keyword>
<organism evidence="1 2">
    <name type="scientific">Ohessyouella blattaphilus</name>
    <dbReference type="NCBI Taxonomy" id="2949333"/>
    <lineage>
        <taxon>Bacteria</taxon>
        <taxon>Bacillati</taxon>
        <taxon>Bacillota</taxon>
        <taxon>Clostridia</taxon>
        <taxon>Lachnospirales</taxon>
        <taxon>Lachnospiraceae</taxon>
        <taxon>Ohessyouella</taxon>
    </lineage>
</organism>
<name>A0ABT1EH65_9FIRM</name>